<accession>A0A9P0EPG9</accession>
<reference evidence="3" key="1">
    <citation type="submission" date="2019-06" db="EMBL/GenBank/DDBJ databases">
        <authorList>
            <person name="Broberg M."/>
        </authorList>
    </citation>
    <scope>NUCLEOTIDE SEQUENCE [LARGE SCALE GENOMIC DNA]</scope>
</reference>
<dbReference type="EMBL" id="CABFOC020000052">
    <property type="protein sequence ID" value="CAH0054818.1"/>
    <property type="molecule type" value="Genomic_DNA"/>
</dbReference>
<sequence length="451" mass="49937">MSPSRLPTRLLNVGGDGSSIIKLQKTKGMNTPLNYIVLSFVWGSGGTSTGEGLTFPHNIEDHERGIDFSRLPKACRDAITITRELGIEYLWIDSLCIVQGPDGDFAEEARSMEGIFNNSYCLLAACSSSSIQQGFLEPRQPRRTVSLGSLTGEALVLCELVDDFERDVDLSPLYSRGWTLQERTLARRTIFFTSKQMYWQCGEGIRCETLTKMSNFRAGLYGSPDFPKSFLAKTKISPVSIFKDLYKTYSRLQFSNWADRPIAILGLEHRLSRETGCKSRHGIVLGKPEYLGQSLMWRAATETGMCTIKFPSQRQPPSWSWMAYTGEISYLDLRPGEVEWESSISMIGTESSANECSGESSTSSSLSAQCLDFNRENLAEACYDGPEDAAREDQKCVIVGRSPGSDDAQSTFYLLLIARGGPGNIYLRIGVALAESKALSLRVSPEDVVII</sequence>
<dbReference type="AlphaFoldDB" id="A0A9P0EPG9"/>
<keyword evidence="3" id="KW-1185">Reference proteome</keyword>
<dbReference type="Proteomes" id="UP000775872">
    <property type="component" value="Unassembled WGS sequence"/>
</dbReference>
<evidence type="ECO:0000313" key="2">
    <source>
        <dbReference type="EMBL" id="CAH0054818.1"/>
    </source>
</evidence>
<dbReference type="PANTHER" id="PTHR33112:SF10">
    <property type="entry name" value="TOL"/>
    <property type="match status" value="1"/>
</dbReference>
<evidence type="ECO:0000313" key="3">
    <source>
        <dbReference type="Proteomes" id="UP000775872"/>
    </source>
</evidence>
<dbReference type="Pfam" id="PF06985">
    <property type="entry name" value="HET"/>
    <property type="match status" value="1"/>
</dbReference>
<dbReference type="PANTHER" id="PTHR33112">
    <property type="entry name" value="DOMAIN PROTEIN, PUTATIVE-RELATED"/>
    <property type="match status" value="1"/>
</dbReference>
<proteinExistence type="predicted"/>
<dbReference type="OrthoDB" id="5125733at2759"/>
<gene>
    <name evidence="2" type="ORF">CSOL1703_00016378</name>
</gene>
<name>A0A9P0EPG9_9HYPO</name>
<feature type="domain" description="Heterokaryon incompatibility" evidence="1">
    <location>
        <begin position="35"/>
        <end position="182"/>
    </location>
</feature>
<dbReference type="InterPro" id="IPR010730">
    <property type="entry name" value="HET"/>
</dbReference>
<comment type="caution">
    <text evidence="2">The sequence shown here is derived from an EMBL/GenBank/DDBJ whole genome shotgun (WGS) entry which is preliminary data.</text>
</comment>
<protein>
    <recommendedName>
        <fullName evidence="1">Heterokaryon incompatibility domain-containing protein</fullName>
    </recommendedName>
</protein>
<reference evidence="2 3" key="2">
    <citation type="submission" date="2021-10" db="EMBL/GenBank/DDBJ databases">
        <authorList>
            <person name="Piombo E."/>
        </authorList>
    </citation>
    <scope>NUCLEOTIDE SEQUENCE [LARGE SCALE GENOMIC DNA]</scope>
</reference>
<organism evidence="2 3">
    <name type="scientific">Clonostachys solani</name>
    <dbReference type="NCBI Taxonomy" id="160281"/>
    <lineage>
        <taxon>Eukaryota</taxon>
        <taxon>Fungi</taxon>
        <taxon>Dikarya</taxon>
        <taxon>Ascomycota</taxon>
        <taxon>Pezizomycotina</taxon>
        <taxon>Sordariomycetes</taxon>
        <taxon>Hypocreomycetidae</taxon>
        <taxon>Hypocreales</taxon>
        <taxon>Bionectriaceae</taxon>
        <taxon>Clonostachys</taxon>
    </lineage>
</organism>
<evidence type="ECO:0000259" key="1">
    <source>
        <dbReference type="Pfam" id="PF06985"/>
    </source>
</evidence>